<reference evidence="1 2" key="1">
    <citation type="submission" date="2020-02" db="EMBL/GenBank/DDBJ databases">
        <title>Characterization of phylogenetic diversity of novel bifidobacterial species isolated in Czech ZOOs.</title>
        <authorList>
            <person name="Lugli G.A."/>
            <person name="Vera N.B."/>
            <person name="Ventura M."/>
        </authorList>
    </citation>
    <scope>NUCLEOTIDE SEQUENCE [LARGE SCALE GENOMIC DNA]</scope>
    <source>
        <strain evidence="1 2">DSM 109957</strain>
    </source>
</reference>
<name>A0A7Y0ENC3_9BIFI</name>
<protein>
    <submittedName>
        <fullName evidence="1">RepA</fullName>
    </submittedName>
</protein>
<dbReference type="AlphaFoldDB" id="A0A7Y0ENC3"/>
<gene>
    <name evidence="1" type="ORF">G1C95_0614</name>
</gene>
<dbReference type="Proteomes" id="UP000532194">
    <property type="component" value="Unassembled WGS sequence"/>
</dbReference>
<dbReference type="EMBL" id="JAAIII010000001">
    <property type="protein sequence ID" value="NMM93429.1"/>
    <property type="molecule type" value="Genomic_DNA"/>
</dbReference>
<proteinExistence type="predicted"/>
<keyword evidence="2" id="KW-1185">Reference proteome</keyword>
<organism evidence="1 2">
    <name type="scientific">Bifidobacterium oedipodis</name>
    <dbReference type="NCBI Taxonomy" id="2675322"/>
    <lineage>
        <taxon>Bacteria</taxon>
        <taxon>Bacillati</taxon>
        <taxon>Actinomycetota</taxon>
        <taxon>Actinomycetes</taxon>
        <taxon>Bifidobacteriales</taxon>
        <taxon>Bifidobacteriaceae</taxon>
        <taxon>Bifidobacterium</taxon>
    </lineage>
</organism>
<evidence type="ECO:0000313" key="1">
    <source>
        <dbReference type="EMBL" id="NMM93429.1"/>
    </source>
</evidence>
<comment type="caution">
    <text evidence="1">The sequence shown here is derived from an EMBL/GenBank/DDBJ whole genome shotgun (WGS) entry which is preliminary data.</text>
</comment>
<evidence type="ECO:0000313" key="2">
    <source>
        <dbReference type="Proteomes" id="UP000532194"/>
    </source>
</evidence>
<sequence>MVRMIVHQDLTAAGVSLGNLVACKSRSCPRCAGVIAHERSEELARGLRWWLEYPGREESRPMRCALFITFTVQHSMQDDAQSLMDAVSHGRTALTAGAAYRGNSHFIGDRKRFGIAGWVHTIENTWNPVNGHHVHLHSIVLLDRAPTVDEYQQLVIRLFTRWERSLEKDGYTCDFNKGYSVEFVSDSHTAATKLAEYVTKDTAERAAFELLNGQGKHGRHGSMTMFQILARLALDDGTQRFWFPLTKQTRPLWLDDSTLAIVNAESGEVVREYPVAGNLKLLRVVHEIEQALKGRRLMTFSKRSTKPACELDTLWNEFLDRTRMEELTDEQIADRRDTHSYYSQLISADDWYHTYVRNPEKIFELVRLYNHDPEFTADDLFK</sequence>
<accession>A0A7Y0ENC3</accession>